<dbReference type="AlphaFoldDB" id="A0A6D2JKM6"/>
<feature type="coiled-coil region" evidence="1">
    <location>
        <begin position="24"/>
        <end position="51"/>
    </location>
</feature>
<reference evidence="2" key="1">
    <citation type="submission" date="2020-01" db="EMBL/GenBank/DDBJ databases">
        <authorList>
            <person name="Mishra B."/>
        </authorList>
    </citation>
    <scope>NUCLEOTIDE SEQUENCE [LARGE SCALE GENOMIC DNA]</scope>
</reference>
<protein>
    <submittedName>
        <fullName evidence="2">Uncharacterized protein</fullName>
    </submittedName>
</protein>
<sequence>MTVKDESASSSNIMYPEGIMAVEYEFLKEHHETLEKDYQRIQDNIKHVVETSEIWKDYIQSRTEELGVVTSKLMLDECEREREARRRKCLREKKKKKKMLEEMMATVSQRKAKIDKLIKTRCQNKSM</sequence>
<keyword evidence="3" id="KW-1185">Reference proteome</keyword>
<proteinExistence type="predicted"/>
<organism evidence="2 3">
    <name type="scientific">Microthlaspi erraticum</name>
    <dbReference type="NCBI Taxonomy" id="1685480"/>
    <lineage>
        <taxon>Eukaryota</taxon>
        <taxon>Viridiplantae</taxon>
        <taxon>Streptophyta</taxon>
        <taxon>Embryophyta</taxon>
        <taxon>Tracheophyta</taxon>
        <taxon>Spermatophyta</taxon>
        <taxon>Magnoliopsida</taxon>
        <taxon>eudicotyledons</taxon>
        <taxon>Gunneridae</taxon>
        <taxon>Pentapetalae</taxon>
        <taxon>rosids</taxon>
        <taxon>malvids</taxon>
        <taxon>Brassicales</taxon>
        <taxon>Brassicaceae</taxon>
        <taxon>Coluteocarpeae</taxon>
        <taxon>Microthlaspi</taxon>
    </lineage>
</organism>
<evidence type="ECO:0000313" key="2">
    <source>
        <dbReference type="EMBL" id="CAA7042248.1"/>
    </source>
</evidence>
<dbReference type="EMBL" id="CACVBM020001264">
    <property type="protein sequence ID" value="CAA7042248.1"/>
    <property type="molecule type" value="Genomic_DNA"/>
</dbReference>
<gene>
    <name evidence="2" type="ORF">MERR_LOCUS29483</name>
</gene>
<accession>A0A6D2JKM6</accession>
<evidence type="ECO:0000313" key="3">
    <source>
        <dbReference type="Proteomes" id="UP000467841"/>
    </source>
</evidence>
<comment type="caution">
    <text evidence="2">The sequence shown here is derived from an EMBL/GenBank/DDBJ whole genome shotgun (WGS) entry which is preliminary data.</text>
</comment>
<name>A0A6D2JKM6_9BRAS</name>
<dbReference type="Proteomes" id="UP000467841">
    <property type="component" value="Unassembled WGS sequence"/>
</dbReference>
<keyword evidence="1" id="KW-0175">Coiled coil</keyword>
<evidence type="ECO:0000256" key="1">
    <source>
        <dbReference type="SAM" id="Coils"/>
    </source>
</evidence>